<dbReference type="Pfam" id="PF01402">
    <property type="entry name" value="RHH_1"/>
    <property type="match status" value="1"/>
</dbReference>
<feature type="region of interest" description="Disordered" evidence="1">
    <location>
        <begin position="46"/>
        <end position="69"/>
    </location>
</feature>
<evidence type="ECO:0000256" key="1">
    <source>
        <dbReference type="SAM" id="MobiDB-lite"/>
    </source>
</evidence>
<dbReference type="Proteomes" id="UP000249185">
    <property type="component" value="Unassembled WGS sequence"/>
</dbReference>
<protein>
    <recommendedName>
        <fullName evidence="2">Ribbon-helix-helix protein CopG domain-containing protein</fullName>
    </recommendedName>
</protein>
<name>A0A2W5MXP5_RHOSU</name>
<evidence type="ECO:0000259" key="2">
    <source>
        <dbReference type="Pfam" id="PF01402"/>
    </source>
</evidence>
<organism evidence="3 4">
    <name type="scientific">Rhodovulum sulfidophilum</name>
    <name type="common">Rhodobacter sulfidophilus</name>
    <dbReference type="NCBI Taxonomy" id="35806"/>
    <lineage>
        <taxon>Bacteria</taxon>
        <taxon>Pseudomonadati</taxon>
        <taxon>Pseudomonadota</taxon>
        <taxon>Alphaproteobacteria</taxon>
        <taxon>Rhodobacterales</taxon>
        <taxon>Paracoccaceae</taxon>
        <taxon>Rhodovulum</taxon>
    </lineage>
</organism>
<dbReference type="InterPro" id="IPR002145">
    <property type="entry name" value="CopG"/>
</dbReference>
<dbReference type="AlphaFoldDB" id="A0A2W5MXP5"/>
<accession>A0A2W5MXP5</accession>
<dbReference type="InterPro" id="IPR010985">
    <property type="entry name" value="Ribbon_hlx_hlx"/>
</dbReference>
<evidence type="ECO:0000313" key="3">
    <source>
        <dbReference type="EMBL" id="PZQ45946.1"/>
    </source>
</evidence>
<dbReference type="InterPro" id="IPR013321">
    <property type="entry name" value="Arc_rbn_hlx_hlx"/>
</dbReference>
<dbReference type="CDD" id="cd22231">
    <property type="entry name" value="RHH_NikR_HicB-like"/>
    <property type="match status" value="1"/>
</dbReference>
<reference evidence="3 4" key="1">
    <citation type="submission" date="2017-08" db="EMBL/GenBank/DDBJ databases">
        <title>Infants hospitalized years apart are colonized by the same room-sourced microbial strains.</title>
        <authorList>
            <person name="Brooks B."/>
            <person name="Olm M.R."/>
            <person name="Firek B.A."/>
            <person name="Baker R."/>
            <person name="Thomas B.C."/>
            <person name="Morowitz M.J."/>
            <person name="Banfield J.F."/>
        </authorList>
    </citation>
    <scope>NUCLEOTIDE SEQUENCE [LARGE SCALE GENOMIC DNA]</scope>
    <source>
        <strain evidence="3">S2_005_002_R2_34</strain>
    </source>
</reference>
<proteinExistence type="predicted"/>
<dbReference type="GO" id="GO:0006355">
    <property type="term" value="P:regulation of DNA-templated transcription"/>
    <property type="evidence" value="ECO:0007669"/>
    <property type="project" value="InterPro"/>
</dbReference>
<dbReference type="EMBL" id="QFPW01000034">
    <property type="protein sequence ID" value="PZQ45946.1"/>
    <property type="molecule type" value="Genomic_DNA"/>
</dbReference>
<comment type="caution">
    <text evidence="3">The sequence shown here is derived from an EMBL/GenBank/DDBJ whole genome shotgun (WGS) entry which is preliminary data.</text>
</comment>
<gene>
    <name evidence="3" type="ORF">DI556_21665</name>
</gene>
<sequence length="69" mass="7886">MGKTRVTVTLDQDVEEWLQAASKGAGKSLSEVIRICLREYHDAQPNRFARTDKARSPSEDAWKRDRGPR</sequence>
<dbReference type="Gene3D" id="1.10.1220.10">
    <property type="entry name" value="Met repressor-like"/>
    <property type="match status" value="1"/>
</dbReference>
<evidence type="ECO:0000313" key="4">
    <source>
        <dbReference type="Proteomes" id="UP000249185"/>
    </source>
</evidence>
<feature type="domain" description="Ribbon-helix-helix protein CopG" evidence="2">
    <location>
        <begin position="5"/>
        <end position="42"/>
    </location>
</feature>
<dbReference type="SUPFAM" id="SSF47598">
    <property type="entry name" value="Ribbon-helix-helix"/>
    <property type="match status" value="1"/>
</dbReference>